<feature type="transmembrane region" description="Helical" evidence="1">
    <location>
        <begin position="39"/>
        <end position="56"/>
    </location>
</feature>
<protein>
    <recommendedName>
        <fullName evidence="4">DUF1345 domain-containing protein</fullName>
    </recommendedName>
</protein>
<keyword evidence="1" id="KW-0472">Membrane</keyword>
<feature type="transmembrane region" description="Helical" evidence="1">
    <location>
        <begin position="189"/>
        <end position="208"/>
    </location>
</feature>
<dbReference type="Pfam" id="PF07077">
    <property type="entry name" value="DUF1345"/>
    <property type="match status" value="1"/>
</dbReference>
<dbReference type="EMBL" id="NISJ01000010">
    <property type="protein sequence ID" value="OWQ94153.1"/>
    <property type="molecule type" value="Genomic_DNA"/>
</dbReference>
<dbReference type="RefSeq" id="WP_088473752.1">
    <property type="nucleotide sequence ID" value="NZ_NISJ01000010.1"/>
</dbReference>
<keyword evidence="1" id="KW-1133">Transmembrane helix</keyword>
<proteinExistence type="predicted"/>
<dbReference type="AlphaFoldDB" id="A0A246JNT4"/>
<dbReference type="Proteomes" id="UP000197097">
    <property type="component" value="Unassembled WGS sequence"/>
</dbReference>
<dbReference type="InterPro" id="IPR009781">
    <property type="entry name" value="DUF1345"/>
</dbReference>
<comment type="caution">
    <text evidence="2">The sequence shown here is derived from an EMBL/GenBank/DDBJ whole genome shotgun (WGS) entry which is preliminary data.</text>
</comment>
<accession>A0A246JNT4</accession>
<keyword evidence="3" id="KW-1185">Reference proteome</keyword>
<evidence type="ECO:0000313" key="3">
    <source>
        <dbReference type="Proteomes" id="UP000197097"/>
    </source>
</evidence>
<evidence type="ECO:0000313" key="2">
    <source>
        <dbReference type="EMBL" id="OWQ94153.1"/>
    </source>
</evidence>
<organism evidence="2 3">
    <name type="scientific">Sphingopyxis witflariensis</name>
    <dbReference type="NCBI Taxonomy" id="173675"/>
    <lineage>
        <taxon>Bacteria</taxon>
        <taxon>Pseudomonadati</taxon>
        <taxon>Pseudomonadota</taxon>
        <taxon>Alphaproteobacteria</taxon>
        <taxon>Sphingomonadales</taxon>
        <taxon>Sphingomonadaceae</taxon>
        <taxon>Sphingopyxis</taxon>
    </lineage>
</organism>
<gene>
    <name evidence="2" type="ORF">CDQ91_16015</name>
</gene>
<keyword evidence="1" id="KW-0812">Transmembrane</keyword>
<name>A0A246JNT4_9SPHN</name>
<feature type="transmembrane region" description="Helical" evidence="1">
    <location>
        <begin position="103"/>
        <end position="125"/>
    </location>
</feature>
<evidence type="ECO:0008006" key="4">
    <source>
        <dbReference type="Google" id="ProtNLM"/>
    </source>
</evidence>
<feature type="transmembrane region" description="Helical" evidence="1">
    <location>
        <begin position="77"/>
        <end position="97"/>
    </location>
</feature>
<sequence>MALGNRIAPPRFLAYAAALVVAALWAASRGDTALRDFLIGFDAATALFILSTIPLFRNSDPQKIAHHASTNDANRTALLLISVAVSAVVMGALALVVTGKGDYSKLLVIVTLGLVWLFTSIVYTIHYAHLYYSPDKAQGGHAGGLSIPSTKAPDYLDFLHFSLILGMTFQTADIDITSRAIRRVSTGHCVEAFVFNIGILAFSINMIAGS</sequence>
<evidence type="ECO:0000256" key="1">
    <source>
        <dbReference type="SAM" id="Phobius"/>
    </source>
</evidence>
<reference evidence="2 3" key="1">
    <citation type="journal article" date="2002" name="Int. J. Syst. Evol. Microbiol.">
        <title>Sphingopyxis witflariensis sp. nov., isolated from activated sludge.</title>
        <authorList>
            <person name="Kampfer P."/>
            <person name="Witzenberger R."/>
            <person name="Denner E.B."/>
            <person name="Busse H.J."/>
            <person name="Neef A."/>
        </authorList>
    </citation>
    <scope>NUCLEOTIDE SEQUENCE [LARGE SCALE GENOMIC DNA]</scope>
    <source>
        <strain evidence="2 3">DSM 14551</strain>
    </source>
</reference>
<dbReference type="OrthoDB" id="64737at2"/>